<sequence length="233" mass="27012">FILYFNNYCWYIKMESNSPDIDFIELFLFLKKKIVSIILFVVFSLILSSIFLLANKNKININYELNMIANSPGMIINCGGDFYCKANIIQSIINNKSKFITSNIDERGKKINLSWAGDDRYKPSVTAEVNAIHKAINDWYIQDYKTYKSIINNQDSNYINGTETYAKVSLLTKTNTSGERNFISINNEIVNKKYKPALIMTLTLIMAIIFSSSYHIIKRSVLEYKNKLNRSFY</sequence>
<proteinExistence type="predicted"/>
<evidence type="ECO:0000313" key="4">
    <source>
        <dbReference type="Proteomes" id="UP001208624"/>
    </source>
</evidence>
<keyword evidence="1" id="KW-0812">Transmembrane</keyword>
<gene>
    <name evidence="3" type="ORF">OFN31_26150</name>
</gene>
<dbReference type="Pfam" id="PF13807">
    <property type="entry name" value="GNVR"/>
    <property type="match status" value="1"/>
</dbReference>
<comment type="caution">
    <text evidence="3">The sequence shown here is derived from an EMBL/GenBank/DDBJ whole genome shotgun (WGS) entry which is preliminary data.</text>
</comment>
<feature type="non-terminal residue" evidence="3">
    <location>
        <position position="1"/>
    </location>
</feature>
<accession>A0AAP3A680</accession>
<dbReference type="AlphaFoldDB" id="A0AAP3A680"/>
<evidence type="ECO:0000313" key="3">
    <source>
        <dbReference type="EMBL" id="MCV5625144.1"/>
    </source>
</evidence>
<organism evidence="3 4">
    <name type="scientific">Escherichia coli</name>
    <dbReference type="NCBI Taxonomy" id="562"/>
    <lineage>
        <taxon>Bacteria</taxon>
        <taxon>Pseudomonadati</taxon>
        <taxon>Pseudomonadota</taxon>
        <taxon>Gammaproteobacteria</taxon>
        <taxon>Enterobacterales</taxon>
        <taxon>Enterobacteriaceae</taxon>
        <taxon>Escherichia</taxon>
    </lineage>
</organism>
<keyword evidence="1" id="KW-0472">Membrane</keyword>
<dbReference type="Proteomes" id="UP001208624">
    <property type="component" value="Unassembled WGS sequence"/>
</dbReference>
<protein>
    <recommendedName>
        <fullName evidence="2">Tyrosine-protein kinase G-rich domain-containing protein</fullName>
    </recommendedName>
</protein>
<evidence type="ECO:0000259" key="2">
    <source>
        <dbReference type="Pfam" id="PF13807"/>
    </source>
</evidence>
<feature type="transmembrane region" description="Helical" evidence="1">
    <location>
        <begin position="197"/>
        <end position="217"/>
    </location>
</feature>
<feature type="domain" description="Tyrosine-protein kinase G-rich" evidence="2">
    <location>
        <begin position="145"/>
        <end position="219"/>
    </location>
</feature>
<keyword evidence="1" id="KW-1133">Transmembrane helix</keyword>
<dbReference type="InterPro" id="IPR032807">
    <property type="entry name" value="GNVR"/>
</dbReference>
<feature type="transmembrane region" description="Helical" evidence="1">
    <location>
        <begin position="34"/>
        <end position="54"/>
    </location>
</feature>
<dbReference type="EMBL" id="JAOVKC010000181">
    <property type="protein sequence ID" value="MCV5625144.1"/>
    <property type="molecule type" value="Genomic_DNA"/>
</dbReference>
<evidence type="ECO:0000256" key="1">
    <source>
        <dbReference type="SAM" id="Phobius"/>
    </source>
</evidence>
<reference evidence="3" key="1">
    <citation type="submission" date="2023-06" db="EMBL/GenBank/DDBJ databases">
        <title>Deciphering the underlying mechanisms mediating the transmission of blaNDM gene from human to animals in China.</title>
        <authorList>
            <person name="Chen K."/>
            <person name="Chen S."/>
        </authorList>
    </citation>
    <scope>NUCLEOTIDE SEQUENCE</scope>
    <source>
        <strain evidence="3">1199</strain>
    </source>
</reference>
<name>A0AAP3A680_ECOLX</name>